<evidence type="ECO:0000256" key="2">
    <source>
        <dbReference type="ARBA" id="ARBA00022638"/>
    </source>
</evidence>
<sequence length="103" mass="11510">YSDAECGVLLERDLASVKKTVDSSIKVPIGQYMRASMYSFAYNVGLTAFKNSSLLRNLNAGKMTAACDGLRQWVMVNGKRNRGLINRREIDRTVCMMDPKNGQ</sequence>
<dbReference type="CDD" id="cd16900">
    <property type="entry name" value="endolysin_R21-like"/>
    <property type="match status" value="1"/>
</dbReference>
<keyword evidence="3" id="KW-0378">Hydrolase</keyword>
<feature type="non-terminal residue" evidence="4">
    <location>
        <position position="1"/>
    </location>
</feature>
<comment type="similarity">
    <text evidence="3">Belongs to the glycosyl hydrolase 24 family.</text>
</comment>
<dbReference type="InterPro" id="IPR023347">
    <property type="entry name" value="Lysozyme_dom_sf"/>
</dbReference>
<keyword evidence="5" id="KW-1185">Reference proteome</keyword>
<dbReference type="EMBL" id="SZPQ01000063">
    <property type="protein sequence ID" value="TKI02726.1"/>
    <property type="molecule type" value="Genomic_DNA"/>
</dbReference>
<evidence type="ECO:0000256" key="1">
    <source>
        <dbReference type="ARBA" id="ARBA00022529"/>
    </source>
</evidence>
<evidence type="ECO:0000313" key="4">
    <source>
        <dbReference type="EMBL" id="TKI02726.1"/>
    </source>
</evidence>
<dbReference type="RefSeq" id="WP_136992864.1">
    <property type="nucleotide sequence ID" value="NZ_SZPQ01000063.1"/>
</dbReference>
<organism evidence="4 5">
    <name type="scientific">Martelella alba</name>
    <dbReference type="NCBI Taxonomy" id="2590451"/>
    <lineage>
        <taxon>Bacteria</taxon>
        <taxon>Pseudomonadati</taxon>
        <taxon>Pseudomonadota</taxon>
        <taxon>Alphaproteobacteria</taxon>
        <taxon>Hyphomicrobiales</taxon>
        <taxon>Aurantimonadaceae</taxon>
        <taxon>Martelella</taxon>
    </lineage>
</organism>
<comment type="catalytic activity">
    <reaction evidence="3">
        <text>Hydrolysis of (1-&gt;4)-beta-linkages between N-acetylmuramic acid and N-acetyl-D-glucosamine residues in a peptidoglycan and between N-acetyl-D-glucosamine residues in chitodextrins.</text>
        <dbReference type="EC" id="3.2.1.17"/>
    </reaction>
</comment>
<dbReference type="Gene3D" id="1.10.530.40">
    <property type="match status" value="1"/>
</dbReference>
<dbReference type="Proteomes" id="UP000305202">
    <property type="component" value="Unassembled WGS sequence"/>
</dbReference>
<dbReference type="SUPFAM" id="SSF53955">
    <property type="entry name" value="Lysozyme-like"/>
    <property type="match status" value="1"/>
</dbReference>
<reference evidence="4 5" key="1">
    <citation type="submission" date="2019-04" db="EMBL/GenBank/DDBJ databases">
        <authorList>
            <person name="Li M."/>
            <person name="Gao C."/>
        </authorList>
    </citation>
    <scope>NUCLEOTIDE SEQUENCE [LARGE SCALE GENOMIC DNA]</scope>
    <source>
        <strain evidence="4 5">BGMRC 2031</strain>
    </source>
</reference>
<dbReference type="PANTHER" id="PTHR38107">
    <property type="match status" value="1"/>
</dbReference>
<keyword evidence="3" id="KW-0326">Glycosidase</keyword>
<dbReference type="InterPro" id="IPR002196">
    <property type="entry name" value="Glyco_hydro_24"/>
</dbReference>
<dbReference type="InterPro" id="IPR023346">
    <property type="entry name" value="Lysozyme-like_dom_sf"/>
</dbReference>
<proteinExistence type="inferred from homology"/>
<evidence type="ECO:0000256" key="3">
    <source>
        <dbReference type="RuleBase" id="RU003788"/>
    </source>
</evidence>
<keyword evidence="1 3" id="KW-0929">Antimicrobial</keyword>
<comment type="caution">
    <text evidence="4">The sequence shown here is derived from an EMBL/GenBank/DDBJ whole genome shotgun (WGS) entry which is preliminary data.</text>
</comment>
<dbReference type="EC" id="3.2.1.17" evidence="3"/>
<dbReference type="PANTHER" id="PTHR38107:SF3">
    <property type="entry name" value="LYSOZYME RRRD-RELATED"/>
    <property type="match status" value="1"/>
</dbReference>
<evidence type="ECO:0000313" key="5">
    <source>
        <dbReference type="Proteomes" id="UP000305202"/>
    </source>
</evidence>
<accession>A0ABY2SIE5</accession>
<name>A0ABY2SIE5_9HYPH</name>
<dbReference type="Pfam" id="PF00959">
    <property type="entry name" value="Phage_lysozyme"/>
    <property type="match status" value="1"/>
</dbReference>
<gene>
    <name evidence="4" type="ORF">FCN80_24085</name>
</gene>
<protein>
    <recommendedName>
        <fullName evidence="3">Lysozyme</fullName>
        <ecNumber evidence="3">3.2.1.17</ecNumber>
    </recommendedName>
</protein>
<keyword evidence="2 3" id="KW-0081">Bacteriolytic enzyme</keyword>
<dbReference type="InterPro" id="IPR051018">
    <property type="entry name" value="Bacteriophage_GH24"/>
</dbReference>